<dbReference type="InterPro" id="IPR014883">
    <property type="entry name" value="VRR_NUC"/>
</dbReference>
<gene>
    <name evidence="5" type="ORF">EV659_1187</name>
</gene>
<dbReference type="AlphaFoldDB" id="A0A4R2P4W3"/>
<evidence type="ECO:0000256" key="2">
    <source>
        <dbReference type="ARBA" id="ARBA00022722"/>
    </source>
</evidence>
<dbReference type="OrthoDB" id="8453293at2"/>
<organism evidence="5 6">
    <name type="scientific">Rhodothalassium salexigens DSM 2132</name>
    <dbReference type="NCBI Taxonomy" id="1188247"/>
    <lineage>
        <taxon>Bacteria</taxon>
        <taxon>Pseudomonadati</taxon>
        <taxon>Pseudomonadota</taxon>
        <taxon>Alphaproteobacteria</taxon>
        <taxon>Rhodothalassiales</taxon>
        <taxon>Rhodothalassiaceae</taxon>
        <taxon>Rhodothalassium</taxon>
    </lineage>
</organism>
<dbReference type="RefSeq" id="WP_132709584.1">
    <property type="nucleotide sequence ID" value="NZ_JACIGF010000018.1"/>
</dbReference>
<dbReference type="Gene3D" id="3.40.1350.10">
    <property type="match status" value="1"/>
</dbReference>
<dbReference type="GO" id="GO:0016788">
    <property type="term" value="F:hydrolase activity, acting on ester bonds"/>
    <property type="evidence" value="ECO:0007669"/>
    <property type="project" value="InterPro"/>
</dbReference>
<reference evidence="5 6" key="1">
    <citation type="submission" date="2019-03" db="EMBL/GenBank/DDBJ databases">
        <title>Genomic Encyclopedia of Type Strains, Phase IV (KMG-IV): sequencing the most valuable type-strain genomes for metagenomic binning, comparative biology and taxonomic classification.</title>
        <authorList>
            <person name="Goeker M."/>
        </authorList>
    </citation>
    <scope>NUCLEOTIDE SEQUENCE [LARGE SCALE GENOMIC DNA]</scope>
    <source>
        <strain evidence="5 6">DSM 2132</strain>
    </source>
</reference>
<protein>
    <submittedName>
        <fullName evidence="5">VRR-NUC domain-containing protein</fullName>
    </submittedName>
</protein>
<dbReference type="GO" id="GO:0003676">
    <property type="term" value="F:nucleic acid binding"/>
    <property type="evidence" value="ECO:0007669"/>
    <property type="project" value="InterPro"/>
</dbReference>
<dbReference type="InParanoid" id="A0A4R2P4W3"/>
<comment type="caution">
    <text evidence="5">The sequence shown here is derived from an EMBL/GenBank/DDBJ whole genome shotgun (WGS) entry which is preliminary data.</text>
</comment>
<proteinExistence type="predicted"/>
<accession>A0A4R2P4W3</accession>
<dbReference type="GO" id="GO:0004518">
    <property type="term" value="F:nuclease activity"/>
    <property type="evidence" value="ECO:0007669"/>
    <property type="project" value="UniProtKB-KW"/>
</dbReference>
<keyword evidence="2" id="KW-0540">Nuclease</keyword>
<evidence type="ECO:0000256" key="3">
    <source>
        <dbReference type="ARBA" id="ARBA00022801"/>
    </source>
</evidence>
<evidence type="ECO:0000256" key="1">
    <source>
        <dbReference type="ARBA" id="ARBA00001946"/>
    </source>
</evidence>
<evidence type="ECO:0000313" key="5">
    <source>
        <dbReference type="EMBL" id="TCP29697.1"/>
    </source>
</evidence>
<feature type="domain" description="VRR-NUC" evidence="4">
    <location>
        <begin position="48"/>
        <end position="134"/>
    </location>
</feature>
<dbReference type="InterPro" id="IPR011856">
    <property type="entry name" value="tRNA_endonuc-like_dom_sf"/>
</dbReference>
<name>A0A4R2P4W3_RHOSA</name>
<dbReference type="Proteomes" id="UP000295399">
    <property type="component" value="Unassembled WGS sequence"/>
</dbReference>
<dbReference type="Pfam" id="PF08774">
    <property type="entry name" value="VRR_NUC"/>
    <property type="match status" value="1"/>
</dbReference>
<dbReference type="SMART" id="SM00990">
    <property type="entry name" value="VRR_NUC"/>
    <property type="match status" value="1"/>
</dbReference>
<comment type="cofactor">
    <cofactor evidence="1">
        <name>Mg(2+)</name>
        <dbReference type="ChEBI" id="CHEBI:18420"/>
    </cofactor>
</comment>
<sequence length="158" mass="16494">MTQRMTAAAFRTRFAAGQGGRRAGRGYTDREGPVHRAIMDYLRGLDAATGGDLLALHVPNGGHMNARYGAAVKAKGAMAGAPDILVLWAAPAGAAGVGWIEVKADRGRLSDSQRRFARRMEHLGVPLAVCRSVADAEAALTDWGVVTAPGEGGEPCGR</sequence>
<keyword evidence="6" id="KW-1185">Reference proteome</keyword>
<dbReference type="EMBL" id="SLXO01000018">
    <property type="protein sequence ID" value="TCP29697.1"/>
    <property type="molecule type" value="Genomic_DNA"/>
</dbReference>
<keyword evidence="3" id="KW-0378">Hydrolase</keyword>
<evidence type="ECO:0000259" key="4">
    <source>
        <dbReference type="SMART" id="SM00990"/>
    </source>
</evidence>
<evidence type="ECO:0000313" key="6">
    <source>
        <dbReference type="Proteomes" id="UP000295399"/>
    </source>
</evidence>